<evidence type="ECO:0000313" key="2">
    <source>
        <dbReference type="Proteomes" id="UP000184248"/>
    </source>
</evidence>
<sequence>MDEEESMRVVHVKNEDQREACLARLCAEVYGHQAGIAPLATFAGVLGVLVKQEAARVLALVDDDAQPVALALLALDEAGEGMNVMQLASLTDSKVADPAGRLVAELALRAPLRVDAMNEAQQQRFEAAGIKRWFDGKSGVRIGLGPKHPASGLDDLPRTLTVDENAVAQSFKRDREAFEDYKRRFIRGLESFPLSL</sequence>
<gene>
    <name evidence="1" type="ORF">SAMN05192556_10854</name>
</gene>
<proteinExistence type="predicted"/>
<name>A0A1M6Y4Z1_9GAMM</name>
<reference evidence="2" key="1">
    <citation type="submission" date="2016-11" db="EMBL/GenBank/DDBJ databases">
        <authorList>
            <person name="Varghese N."/>
            <person name="Submissions S."/>
        </authorList>
    </citation>
    <scope>NUCLEOTIDE SEQUENCE [LARGE SCALE GENOMIC DNA]</scope>
    <source>
        <strain evidence="2">ALO Sharm</strain>
    </source>
</reference>
<evidence type="ECO:0000313" key="1">
    <source>
        <dbReference type="EMBL" id="SHL13321.1"/>
    </source>
</evidence>
<dbReference type="EMBL" id="FRAL01000008">
    <property type="protein sequence ID" value="SHL13321.1"/>
    <property type="molecule type" value="Genomic_DNA"/>
</dbReference>
<organism evidence="1 2">
    <name type="scientific">Halomonas caseinilytica</name>
    <dbReference type="NCBI Taxonomy" id="438744"/>
    <lineage>
        <taxon>Bacteria</taxon>
        <taxon>Pseudomonadati</taxon>
        <taxon>Pseudomonadota</taxon>
        <taxon>Gammaproteobacteria</taxon>
        <taxon>Oceanospirillales</taxon>
        <taxon>Halomonadaceae</taxon>
        <taxon>Halomonas</taxon>
    </lineage>
</organism>
<dbReference type="Proteomes" id="UP000184248">
    <property type="component" value="Unassembled WGS sequence"/>
</dbReference>
<protein>
    <submittedName>
        <fullName evidence="1">Uncharacterized protein</fullName>
    </submittedName>
</protein>
<keyword evidence="2" id="KW-1185">Reference proteome</keyword>
<dbReference type="AlphaFoldDB" id="A0A1M6Y4Z1"/>
<accession>A0A1M6Y4Z1</accession>